<reference evidence="1 2" key="1">
    <citation type="submission" date="2018-06" db="EMBL/GenBank/DDBJ databases">
        <authorList>
            <consortium name="Pathogen Informatics"/>
            <person name="Doyle S."/>
        </authorList>
    </citation>
    <scope>NUCLEOTIDE SEQUENCE [LARGE SCALE GENOMIC DNA]</scope>
    <source>
        <strain evidence="1 2">NCTC7908</strain>
    </source>
</reference>
<name>A0ABD7MQN9_CORUL</name>
<accession>A0ABD7MQN9</accession>
<proteinExistence type="predicted"/>
<evidence type="ECO:0000313" key="1">
    <source>
        <dbReference type="EMBL" id="SQG50012.1"/>
    </source>
</evidence>
<evidence type="ECO:0000313" key="2">
    <source>
        <dbReference type="Proteomes" id="UP000248741"/>
    </source>
</evidence>
<protein>
    <submittedName>
        <fullName evidence="1">Uncharacterized protein</fullName>
    </submittedName>
</protein>
<gene>
    <name evidence="1" type="ORF">NCTC7908_00242</name>
</gene>
<organism evidence="1 2">
    <name type="scientific">Corynebacterium ulcerans</name>
    <dbReference type="NCBI Taxonomy" id="65058"/>
    <lineage>
        <taxon>Bacteria</taxon>
        <taxon>Bacillati</taxon>
        <taxon>Actinomycetota</taxon>
        <taxon>Actinomycetes</taxon>
        <taxon>Mycobacteriales</taxon>
        <taxon>Corynebacteriaceae</taxon>
        <taxon>Corynebacterium</taxon>
    </lineage>
</organism>
<dbReference type="AlphaFoldDB" id="A0ABD7MQN9"/>
<dbReference type="EMBL" id="LS483400">
    <property type="protein sequence ID" value="SQG50012.1"/>
    <property type="molecule type" value="Genomic_DNA"/>
</dbReference>
<sequence>MDHPSYLMDDPYPTTSFPTWWNPSIKKGVIWDVSHNFMGLYLCSITPLRLETEFFQFLLVCLTGIGCQRE</sequence>
<dbReference type="Proteomes" id="UP000248741">
    <property type="component" value="Chromosome 1"/>
</dbReference>